<dbReference type="Gene3D" id="3.30.1150.10">
    <property type="match status" value="1"/>
</dbReference>
<dbReference type="NCBIfam" id="TIGR01352">
    <property type="entry name" value="tonB_Cterm"/>
    <property type="match status" value="1"/>
</dbReference>
<evidence type="ECO:0000313" key="7">
    <source>
        <dbReference type="Proteomes" id="UP000295182"/>
    </source>
</evidence>
<evidence type="ECO:0000256" key="2">
    <source>
        <dbReference type="ARBA" id="ARBA00022692"/>
    </source>
</evidence>
<dbReference type="Proteomes" id="UP000295182">
    <property type="component" value="Unassembled WGS sequence"/>
</dbReference>
<evidence type="ECO:0000256" key="3">
    <source>
        <dbReference type="ARBA" id="ARBA00022989"/>
    </source>
</evidence>
<keyword evidence="7" id="KW-1185">Reference proteome</keyword>
<comment type="caution">
    <text evidence="6">The sequence shown here is derived from an EMBL/GenBank/DDBJ whole genome shotgun (WGS) entry which is preliminary data.</text>
</comment>
<protein>
    <submittedName>
        <fullName evidence="6">Protein TonB</fullName>
    </submittedName>
</protein>
<dbReference type="SUPFAM" id="SSF74653">
    <property type="entry name" value="TolA/TonB C-terminal domain"/>
    <property type="match status" value="1"/>
</dbReference>
<gene>
    <name evidence="6" type="ORF">EV674_11255</name>
</gene>
<dbReference type="InterPro" id="IPR006260">
    <property type="entry name" value="TonB/TolA_C"/>
</dbReference>
<evidence type="ECO:0000313" key="6">
    <source>
        <dbReference type="EMBL" id="TCP17498.1"/>
    </source>
</evidence>
<accession>A0A4R2N987</accession>
<keyword evidence="3" id="KW-1133">Transmembrane helix</keyword>
<name>A0A4R2N987_9BURK</name>
<evidence type="ECO:0000256" key="4">
    <source>
        <dbReference type="ARBA" id="ARBA00023136"/>
    </source>
</evidence>
<sequence>MKLPAFLRSFSALQWALAVSVALHAVVLTVRFVNPEGFQRVFQDTPLEVILVNAQTPERPDKAQAIAQHALAGGGDAAQGRATSPLPYSALTKVGDDYEEAQRKMDALQAQQMQLLAQLRRQIAALPAPEQRKPSQSADQSAQEEKRRQLIKLLAEIEKRINDENARPKKRYISPATRDEVYAVYYDAMRRKVEDKGTENFPEQGGKKIYGELTMIVTVNHDGRVLATEIVQGSGNRLLDNRAEAIAQAAGPFGAFGPAMRAKADQIAVVSRFKFTRDQTLETSVQ</sequence>
<feature type="region of interest" description="Disordered" evidence="5">
    <location>
        <begin position="127"/>
        <end position="147"/>
    </location>
</feature>
<dbReference type="GO" id="GO:0016020">
    <property type="term" value="C:membrane"/>
    <property type="evidence" value="ECO:0007669"/>
    <property type="project" value="UniProtKB-SubCell"/>
</dbReference>
<organism evidence="6 7">
    <name type="scientific">Simplicispira metamorpha</name>
    <dbReference type="NCBI Taxonomy" id="80881"/>
    <lineage>
        <taxon>Bacteria</taxon>
        <taxon>Pseudomonadati</taxon>
        <taxon>Pseudomonadota</taxon>
        <taxon>Betaproteobacteria</taxon>
        <taxon>Burkholderiales</taxon>
        <taxon>Comamonadaceae</taxon>
        <taxon>Simplicispira</taxon>
    </lineage>
</organism>
<dbReference type="OrthoDB" id="9803361at2"/>
<comment type="subcellular location">
    <subcellularLocation>
        <location evidence="1">Membrane</location>
        <topology evidence="1">Single-pass membrane protein</topology>
    </subcellularLocation>
</comment>
<proteinExistence type="predicted"/>
<dbReference type="AlphaFoldDB" id="A0A4R2N987"/>
<evidence type="ECO:0000256" key="1">
    <source>
        <dbReference type="ARBA" id="ARBA00004167"/>
    </source>
</evidence>
<evidence type="ECO:0000256" key="5">
    <source>
        <dbReference type="SAM" id="MobiDB-lite"/>
    </source>
</evidence>
<dbReference type="Pfam" id="PF13103">
    <property type="entry name" value="TonB_2"/>
    <property type="match status" value="1"/>
</dbReference>
<reference evidence="6 7" key="1">
    <citation type="submission" date="2019-03" db="EMBL/GenBank/DDBJ databases">
        <title>Genomic Encyclopedia of Type Strains, Phase IV (KMG-IV): sequencing the most valuable type-strain genomes for metagenomic binning, comparative biology and taxonomic classification.</title>
        <authorList>
            <person name="Goeker M."/>
        </authorList>
    </citation>
    <scope>NUCLEOTIDE SEQUENCE [LARGE SCALE GENOMIC DNA]</scope>
    <source>
        <strain evidence="6 7">DSM 1837</strain>
    </source>
</reference>
<keyword evidence="4" id="KW-0472">Membrane</keyword>
<dbReference type="EMBL" id="SLXH01000012">
    <property type="protein sequence ID" value="TCP17498.1"/>
    <property type="molecule type" value="Genomic_DNA"/>
</dbReference>
<dbReference type="RefSeq" id="WP_119013067.1">
    <property type="nucleotide sequence ID" value="NZ_QXNC01000012.1"/>
</dbReference>
<keyword evidence="2" id="KW-0812">Transmembrane</keyword>